<comment type="caution">
    <text evidence="2">The sequence shown here is derived from an EMBL/GenBank/DDBJ whole genome shotgun (WGS) entry which is preliminary data.</text>
</comment>
<keyword evidence="3" id="KW-1185">Reference proteome</keyword>
<dbReference type="Proteomes" id="UP000239576">
    <property type="component" value="Unassembled WGS sequence"/>
</dbReference>
<name>A0A2T1ESI6_9CYAN</name>
<dbReference type="RefSeq" id="WP_106254345.1">
    <property type="nucleotide sequence ID" value="NZ_CAWNSW010000016.1"/>
</dbReference>
<reference evidence="2 3" key="2">
    <citation type="submission" date="2018-03" db="EMBL/GenBank/DDBJ databases">
        <title>The ancient ancestry and fast evolution of plastids.</title>
        <authorList>
            <person name="Moore K.R."/>
            <person name="Magnabosco C."/>
            <person name="Momper L."/>
            <person name="Gold D.A."/>
            <person name="Bosak T."/>
            <person name="Fournier G.P."/>
        </authorList>
    </citation>
    <scope>NUCLEOTIDE SEQUENCE [LARGE SCALE GENOMIC DNA]</scope>
    <source>
        <strain evidence="2 3">ULC18</strain>
    </source>
</reference>
<organism evidence="2 3">
    <name type="scientific">Stenomitos frigidus ULC18</name>
    <dbReference type="NCBI Taxonomy" id="2107698"/>
    <lineage>
        <taxon>Bacteria</taxon>
        <taxon>Bacillati</taxon>
        <taxon>Cyanobacteriota</taxon>
        <taxon>Cyanophyceae</taxon>
        <taxon>Leptolyngbyales</taxon>
        <taxon>Leptolyngbyaceae</taxon>
        <taxon>Stenomitos</taxon>
    </lineage>
</organism>
<reference evidence="3" key="1">
    <citation type="submission" date="2018-02" db="EMBL/GenBank/DDBJ databases">
        <authorList>
            <person name="Moore K."/>
            <person name="Momper L."/>
        </authorList>
    </citation>
    <scope>NUCLEOTIDE SEQUENCE [LARGE SCALE GENOMIC DNA]</scope>
    <source>
        <strain evidence="3">ULC18</strain>
    </source>
</reference>
<feature type="region of interest" description="Disordered" evidence="1">
    <location>
        <begin position="1"/>
        <end position="21"/>
    </location>
</feature>
<accession>A0A2T1ESI6</accession>
<proteinExistence type="predicted"/>
<dbReference type="EMBL" id="PVWK01000004">
    <property type="protein sequence ID" value="PSB35720.1"/>
    <property type="molecule type" value="Genomic_DNA"/>
</dbReference>
<protein>
    <recommendedName>
        <fullName evidence="4">Glycosyltransferase</fullName>
    </recommendedName>
</protein>
<evidence type="ECO:0000313" key="3">
    <source>
        <dbReference type="Proteomes" id="UP000239576"/>
    </source>
</evidence>
<evidence type="ECO:0008006" key="4">
    <source>
        <dbReference type="Google" id="ProtNLM"/>
    </source>
</evidence>
<dbReference type="OrthoDB" id="528682at2"/>
<evidence type="ECO:0000313" key="2">
    <source>
        <dbReference type="EMBL" id="PSB35720.1"/>
    </source>
</evidence>
<evidence type="ECO:0000256" key="1">
    <source>
        <dbReference type="SAM" id="MobiDB-lite"/>
    </source>
</evidence>
<gene>
    <name evidence="2" type="ORF">C7B82_00425</name>
</gene>
<sequence length="368" mass="41276">MTAILRSSKFKTDPNGNGGQRRSAQIQELVIQAGLEACDINLYSTNRIDRYVGGLIFLAKHKFNAYPSHRVISLCGKQSKIYYDNLNQHKGSKLLLWEDTENYIAPYVAKDFDFNILALPHNLESLVPDQRDPFTYQPLPDSFANEAKQLAKANAVFCIAREEQWLLKLYGIDADYLPYYPPQPILSNLLELRQLRQDTAPHRFLILGTAINPPTRIGMIEQIQWLSEISQGVNFTIDIIGYGTETLKDYCCDPRFTLHGTVDSGKLNHLLLNAKAVLAHQKAGVGALTRIPEMLIAGVPVIANANACRSAFSYPGVYCYDSRDELVAQMSRTLDTPSILERPADAETRFINCLKKLTLTSNVTHSLV</sequence>
<dbReference type="AlphaFoldDB" id="A0A2T1ESI6"/>